<protein>
    <recommendedName>
        <fullName evidence="3">Monooxygenase</fullName>
    </recommendedName>
</protein>
<keyword evidence="2" id="KW-1185">Reference proteome</keyword>
<proteinExistence type="predicted"/>
<dbReference type="Proteomes" id="UP000182658">
    <property type="component" value="Unassembled WGS sequence"/>
</dbReference>
<gene>
    <name evidence="1" type="ORF">CONLIGDRAFT_92763</name>
</gene>
<sequence>MGAPTNFTGITSPSTTRRVRQSAFLRSLVKDQFSLPTLLCLGALAQASLLLLLPARWAILPAAAFALHGVLSTTLQTFFPPLNQFNKDVIPGRVSAQLPNASHDPSQPIEKPIFGTNPAGEQILVFHLGFRFSHPLGSLCPGAKEIGHFANKMYADLKAESKKYGCIGSSQWLNAGRGSKNASMGVYYFRSVEGLHAFAHGKAHRDGWDWYNAWVKRTGYSHLGIFHETFLAAPGQWETIYVDMPPTLLGATDVKVLNEESGREEFVAPLVDANNRQLRSQYGRMGRTKEGDLREA</sequence>
<dbReference type="InParanoid" id="A0A1J7IWC6"/>
<evidence type="ECO:0000313" key="1">
    <source>
        <dbReference type="EMBL" id="OIW25409.1"/>
    </source>
</evidence>
<dbReference type="AlphaFoldDB" id="A0A1J7IWC6"/>
<accession>A0A1J7IWC6</accession>
<dbReference type="EMBL" id="KV875102">
    <property type="protein sequence ID" value="OIW25409.1"/>
    <property type="molecule type" value="Genomic_DNA"/>
</dbReference>
<organism evidence="1 2">
    <name type="scientific">Coniochaeta ligniaria NRRL 30616</name>
    <dbReference type="NCBI Taxonomy" id="1408157"/>
    <lineage>
        <taxon>Eukaryota</taxon>
        <taxon>Fungi</taxon>
        <taxon>Dikarya</taxon>
        <taxon>Ascomycota</taxon>
        <taxon>Pezizomycotina</taxon>
        <taxon>Sordariomycetes</taxon>
        <taxon>Sordariomycetidae</taxon>
        <taxon>Coniochaetales</taxon>
        <taxon>Coniochaetaceae</taxon>
        <taxon>Coniochaeta</taxon>
    </lineage>
</organism>
<name>A0A1J7IWC6_9PEZI</name>
<evidence type="ECO:0008006" key="3">
    <source>
        <dbReference type="Google" id="ProtNLM"/>
    </source>
</evidence>
<dbReference type="Pfam" id="PF13826">
    <property type="entry name" value="Monooxy_af470-like"/>
    <property type="match status" value="1"/>
</dbReference>
<evidence type="ECO:0000313" key="2">
    <source>
        <dbReference type="Proteomes" id="UP000182658"/>
    </source>
</evidence>
<dbReference type="OrthoDB" id="3202396at2759"/>
<dbReference type="InterPro" id="IPR025444">
    <property type="entry name" value="Monooxy_af470"/>
</dbReference>
<dbReference type="STRING" id="1408157.A0A1J7IWC6"/>
<reference evidence="1 2" key="1">
    <citation type="submission" date="2016-10" db="EMBL/GenBank/DDBJ databases">
        <title>Draft genome sequence of Coniochaeta ligniaria NRRL30616, a lignocellulolytic fungus for bioabatement of inhibitors in plant biomass hydrolysates.</title>
        <authorList>
            <consortium name="DOE Joint Genome Institute"/>
            <person name="Jimenez D.J."/>
            <person name="Hector R.E."/>
            <person name="Riley R."/>
            <person name="Sun H."/>
            <person name="Grigoriev I.V."/>
            <person name="Van Elsas J.D."/>
            <person name="Nichols N.N."/>
        </authorList>
    </citation>
    <scope>NUCLEOTIDE SEQUENCE [LARGE SCALE GENOMIC DNA]</scope>
    <source>
        <strain evidence="1 2">NRRL 30616</strain>
    </source>
</reference>